<accession>A0AAV0UBE7</accession>
<dbReference type="AlphaFoldDB" id="A0AAV0UBE7"/>
<proteinExistence type="predicted"/>
<keyword evidence="3" id="KW-1185">Reference proteome</keyword>
<protein>
    <recommendedName>
        <fullName evidence="4">RxLR effector candidate protein</fullName>
    </recommendedName>
</protein>
<gene>
    <name evidence="2" type="ORF">HBR001_LOCUS5752</name>
</gene>
<evidence type="ECO:0008006" key="4">
    <source>
        <dbReference type="Google" id="ProtNLM"/>
    </source>
</evidence>
<comment type="caution">
    <text evidence="2">The sequence shown here is derived from an EMBL/GenBank/DDBJ whole genome shotgun (WGS) entry which is preliminary data.</text>
</comment>
<feature type="signal peptide" evidence="1">
    <location>
        <begin position="1"/>
        <end position="24"/>
    </location>
</feature>
<evidence type="ECO:0000256" key="1">
    <source>
        <dbReference type="SAM" id="SignalP"/>
    </source>
</evidence>
<keyword evidence="1" id="KW-0732">Signal</keyword>
<dbReference type="EMBL" id="CANTFL010001192">
    <property type="protein sequence ID" value="CAI5733170.1"/>
    <property type="molecule type" value="Genomic_DNA"/>
</dbReference>
<organism evidence="2 3">
    <name type="scientific">Hyaloperonospora brassicae</name>
    <name type="common">Brassica downy mildew</name>
    <name type="synonym">Peronospora brassicae</name>
    <dbReference type="NCBI Taxonomy" id="162125"/>
    <lineage>
        <taxon>Eukaryota</taxon>
        <taxon>Sar</taxon>
        <taxon>Stramenopiles</taxon>
        <taxon>Oomycota</taxon>
        <taxon>Peronosporomycetes</taxon>
        <taxon>Peronosporales</taxon>
        <taxon>Peronosporaceae</taxon>
        <taxon>Hyaloperonospora</taxon>
    </lineage>
</organism>
<name>A0AAV0UBE7_HYABA</name>
<sequence>MRIHGLLCLVFFVVNGGVLTHAAALDPSDAHRPETAALTAEELSKTGGAAVYKRALNDRSKEERGPVLDSIFGPLKRVFQGLLDKFGSFRSRRPHAQPVKPIEGHIRQLAKPVEDRTFDVIIAGLLYLGRSPEQAFKTLQSRDDGIYRWFKYIALHQPKSKKEFPDNEAVQLLERSSVKDEAALASIFARLMDRTNLRPHAEPVQRLRFQNMVMNKDMTPSQFEGLLLPSGRGSIAALSQRDPLYRAHKAFSLEYAKIQGPGKQKELESLYSMNDGAKVADHLAQMEKNAH</sequence>
<evidence type="ECO:0000313" key="2">
    <source>
        <dbReference type="EMBL" id="CAI5733170.1"/>
    </source>
</evidence>
<reference evidence="2" key="1">
    <citation type="submission" date="2022-12" db="EMBL/GenBank/DDBJ databases">
        <authorList>
            <person name="Webb A."/>
        </authorList>
    </citation>
    <scope>NUCLEOTIDE SEQUENCE</scope>
    <source>
        <strain evidence="2">Hp1</strain>
    </source>
</reference>
<dbReference type="Proteomes" id="UP001162031">
    <property type="component" value="Unassembled WGS sequence"/>
</dbReference>
<evidence type="ECO:0000313" key="3">
    <source>
        <dbReference type="Proteomes" id="UP001162031"/>
    </source>
</evidence>
<feature type="chain" id="PRO_5043740387" description="RxLR effector candidate protein" evidence="1">
    <location>
        <begin position="25"/>
        <end position="291"/>
    </location>
</feature>